<dbReference type="InterPro" id="IPR005761">
    <property type="entry name" value="UDP-N-AcMur-Glu-dNH2Pim_ligase"/>
</dbReference>
<accession>A0AB73T1A7</accession>
<dbReference type="Pfam" id="PF08245">
    <property type="entry name" value="Mur_ligase_M"/>
    <property type="match status" value="1"/>
</dbReference>
<dbReference type="GO" id="GO:0005737">
    <property type="term" value="C:cytoplasm"/>
    <property type="evidence" value="ECO:0007669"/>
    <property type="project" value="UniProtKB-SubCell"/>
</dbReference>
<dbReference type="AlphaFoldDB" id="A0AB73T1A7"/>
<gene>
    <name evidence="3" type="primary">murE</name>
    <name evidence="7" type="ORF">C7383_111119</name>
</gene>
<dbReference type="HAMAP" id="MF_00208">
    <property type="entry name" value="MurE"/>
    <property type="match status" value="1"/>
</dbReference>
<dbReference type="PANTHER" id="PTHR23135">
    <property type="entry name" value="MUR LIGASE FAMILY MEMBER"/>
    <property type="match status" value="1"/>
</dbReference>
<evidence type="ECO:0000313" key="8">
    <source>
        <dbReference type="Proteomes" id="UP000245412"/>
    </source>
</evidence>
<evidence type="ECO:0000256" key="2">
    <source>
        <dbReference type="ARBA" id="ARBA00005898"/>
    </source>
</evidence>
<evidence type="ECO:0000256" key="4">
    <source>
        <dbReference type="RuleBase" id="RU004135"/>
    </source>
</evidence>
<keyword evidence="3 4" id="KW-0131">Cell cycle</keyword>
<feature type="binding site" evidence="3">
    <location>
        <position position="38"/>
    </location>
    <ligand>
        <name>UDP-N-acetyl-alpha-D-muramoyl-L-alanyl-D-glutamate</name>
        <dbReference type="ChEBI" id="CHEBI:83900"/>
    </ligand>
</feature>
<dbReference type="Pfam" id="PF02875">
    <property type="entry name" value="Mur_ligase_C"/>
    <property type="match status" value="1"/>
</dbReference>
<dbReference type="SUPFAM" id="SSF53244">
    <property type="entry name" value="MurD-like peptide ligases, peptide-binding domain"/>
    <property type="match status" value="1"/>
</dbReference>
<keyword evidence="3" id="KW-0963">Cytoplasm</keyword>
<comment type="cofactor">
    <cofactor evidence="3">
        <name>Mg(2+)</name>
        <dbReference type="ChEBI" id="CHEBI:18420"/>
    </cofactor>
</comment>
<sequence>MNHTLRQYFVLLKNAGLVKDYELYGREELAVKNMTYDSKRPVEGGIFICKGQNFKKEYLQDAVMRGAVCYVSENDYELEGQVPYILVKDIRKAMPILGNFFYGEPSKELSLIGITGTKGKTTTAHYIQAIFNEYLDDCGEKGIGLFSSVTTYDGVEKTPSLMTTPESLELQRHFRNAADSGLRYVAMEVSSQALKYHRVDNLTYDVGVFLNISEDHISPCEHEDFEDYFSSKLSIFKQTKTACVNTDSANADRIVKAARLAHETVTFGTTGNPDIYGYNIQTHNGQISFHVKCDRFNKTFRLAMHGLFNIENALAAIATAYVYKIPVKYMVAGLANVKVDGRMEQYTCEEERITAIVDYAHNRLSFERLFDSVLIEYPGYKIVSVFGCPGGKAYNRRRDLGLIAGLFSKQVYLVADDPGTENARAIADEIGKYMDIVGCPYEFVDDRGEAIRRAIAEADENTVVLVLGKGNEGHQKYGDLTYPYPSDSEFVKQGIGQRKKNVRVQVAL</sequence>
<dbReference type="GO" id="GO:0009252">
    <property type="term" value="P:peptidoglycan biosynthetic process"/>
    <property type="evidence" value="ECO:0007669"/>
    <property type="project" value="UniProtKB-UniRule"/>
</dbReference>
<proteinExistence type="inferred from homology"/>
<dbReference type="GO" id="GO:0016881">
    <property type="term" value="F:acid-amino acid ligase activity"/>
    <property type="evidence" value="ECO:0007669"/>
    <property type="project" value="UniProtKB-UniRule"/>
</dbReference>
<protein>
    <recommendedName>
        <fullName evidence="3">UDP-N-acetylmuramyl-tripeptide synthetase</fullName>
        <ecNumber evidence="3">6.3.2.-</ecNumber>
    </recommendedName>
    <alternativeName>
        <fullName evidence="3">UDP-MurNAc-tripeptide synthetase</fullName>
    </alternativeName>
</protein>
<evidence type="ECO:0000259" key="6">
    <source>
        <dbReference type="Pfam" id="PF08245"/>
    </source>
</evidence>
<comment type="similarity">
    <text evidence="2 3">Belongs to the MurCDEF family. MurE subfamily.</text>
</comment>
<keyword evidence="3 4" id="KW-0132">Cell division</keyword>
<comment type="PTM">
    <text evidence="3">Carboxylation is probably crucial for Mg(2+) binding and, consequently, for the gamma-phosphate positioning of ATP.</text>
</comment>
<keyword evidence="3" id="KW-0460">Magnesium</keyword>
<dbReference type="Gene3D" id="3.40.1190.10">
    <property type="entry name" value="Mur-like, catalytic domain"/>
    <property type="match status" value="1"/>
</dbReference>
<dbReference type="Gene3D" id="3.90.190.20">
    <property type="entry name" value="Mur ligase, C-terminal domain"/>
    <property type="match status" value="1"/>
</dbReference>
<feature type="binding site" evidence="3">
    <location>
        <position position="198"/>
    </location>
    <ligand>
        <name>UDP-N-acetyl-alpha-D-muramoyl-L-alanyl-D-glutamate</name>
        <dbReference type="ChEBI" id="CHEBI:83900"/>
    </ligand>
</feature>
<dbReference type="InterPro" id="IPR036615">
    <property type="entry name" value="Mur_ligase_C_dom_sf"/>
</dbReference>
<evidence type="ECO:0000313" key="7">
    <source>
        <dbReference type="EMBL" id="PWJ73785.1"/>
    </source>
</evidence>
<dbReference type="Proteomes" id="UP000245412">
    <property type="component" value="Unassembled WGS sequence"/>
</dbReference>
<dbReference type="SUPFAM" id="SSF63418">
    <property type="entry name" value="MurE/MurF N-terminal domain"/>
    <property type="match status" value="1"/>
</dbReference>
<comment type="caution">
    <text evidence="3">Lacks conserved residue(s) required for the propagation of feature annotation.</text>
</comment>
<feature type="domain" description="Mur ligase C-terminal" evidence="5">
    <location>
        <begin position="341"/>
        <end position="470"/>
    </location>
</feature>
<keyword evidence="8" id="KW-1185">Reference proteome</keyword>
<dbReference type="InterPro" id="IPR036565">
    <property type="entry name" value="Mur-like_cat_sf"/>
</dbReference>
<dbReference type="GO" id="GO:0000287">
    <property type="term" value="F:magnesium ion binding"/>
    <property type="evidence" value="ECO:0007669"/>
    <property type="project" value="UniProtKB-UniRule"/>
</dbReference>
<dbReference type="InterPro" id="IPR035911">
    <property type="entry name" value="MurE/MurF_N"/>
</dbReference>
<dbReference type="GO" id="GO:0005524">
    <property type="term" value="F:ATP binding"/>
    <property type="evidence" value="ECO:0007669"/>
    <property type="project" value="UniProtKB-UniRule"/>
</dbReference>
<keyword evidence="3 7" id="KW-0436">Ligase</keyword>
<dbReference type="Gene3D" id="3.40.1390.10">
    <property type="entry name" value="MurE/MurF, N-terminal domain"/>
    <property type="match status" value="1"/>
</dbReference>
<organism evidence="7 8">
    <name type="scientific">Murimonas intestini</name>
    <dbReference type="NCBI Taxonomy" id="1337051"/>
    <lineage>
        <taxon>Bacteria</taxon>
        <taxon>Bacillati</taxon>
        <taxon>Bacillota</taxon>
        <taxon>Clostridia</taxon>
        <taxon>Lachnospirales</taxon>
        <taxon>Lachnospiraceae</taxon>
        <taxon>Murimonas</taxon>
    </lineage>
</organism>
<dbReference type="SUPFAM" id="SSF53623">
    <property type="entry name" value="MurD-like peptide ligases, catalytic domain"/>
    <property type="match status" value="1"/>
</dbReference>
<dbReference type="PANTHER" id="PTHR23135:SF4">
    <property type="entry name" value="UDP-N-ACETYLMURAMOYL-L-ALANYL-D-GLUTAMATE--2,6-DIAMINOPIMELATE LIGASE MURE HOMOLOG, CHLOROPLASTIC"/>
    <property type="match status" value="1"/>
</dbReference>
<name>A0AB73T1A7_9FIRM</name>
<dbReference type="EC" id="6.3.2.-" evidence="3"/>
<keyword evidence="3 4" id="KW-0133">Cell shape</keyword>
<reference evidence="7 8" key="1">
    <citation type="submission" date="2018-05" db="EMBL/GenBank/DDBJ databases">
        <authorList>
            <person name="Goeker M."/>
            <person name="Huntemann M."/>
            <person name="Clum A."/>
            <person name="Pillay M."/>
            <person name="Palaniappan K."/>
            <person name="Varghese N."/>
            <person name="Mikhailova N."/>
            <person name="Stamatis D."/>
            <person name="Reddy T."/>
            <person name="Daum C."/>
            <person name="Shapiro N."/>
            <person name="Ivanova N."/>
            <person name="Kyrpides N."/>
            <person name="Woyke T."/>
        </authorList>
    </citation>
    <scope>NUCLEOTIDE SEQUENCE [LARGE SCALE GENOMIC DNA]</scope>
    <source>
        <strain evidence="7 8">DSM 26524</strain>
    </source>
</reference>
<feature type="binding site" evidence="3">
    <location>
        <begin position="116"/>
        <end position="122"/>
    </location>
    <ligand>
        <name>ATP</name>
        <dbReference type="ChEBI" id="CHEBI:30616"/>
    </ligand>
</feature>
<dbReference type="EMBL" id="QGGY01000011">
    <property type="protein sequence ID" value="PWJ73785.1"/>
    <property type="molecule type" value="Genomic_DNA"/>
</dbReference>
<comment type="caution">
    <text evidence="7">The sequence shown here is derived from an EMBL/GenBank/DDBJ whole genome shotgun (WGS) entry which is preliminary data.</text>
</comment>
<evidence type="ECO:0000256" key="3">
    <source>
        <dbReference type="HAMAP-Rule" id="MF_00208"/>
    </source>
</evidence>
<comment type="pathway">
    <text evidence="1 3 4">Cell wall biogenesis; peptidoglycan biosynthesis.</text>
</comment>
<feature type="binding site" evidence="3">
    <location>
        <position position="190"/>
    </location>
    <ligand>
        <name>UDP-N-acetyl-alpha-D-muramoyl-L-alanyl-D-glutamate</name>
        <dbReference type="ChEBI" id="CHEBI:83900"/>
    </ligand>
</feature>
<keyword evidence="3" id="KW-0067">ATP-binding</keyword>
<dbReference type="InterPro" id="IPR004101">
    <property type="entry name" value="Mur_ligase_C"/>
</dbReference>
<evidence type="ECO:0000256" key="1">
    <source>
        <dbReference type="ARBA" id="ARBA00004752"/>
    </source>
</evidence>
<dbReference type="GO" id="GO:0071555">
    <property type="term" value="P:cell wall organization"/>
    <property type="evidence" value="ECO:0007669"/>
    <property type="project" value="UniProtKB-KW"/>
</dbReference>
<dbReference type="GO" id="GO:0008360">
    <property type="term" value="P:regulation of cell shape"/>
    <property type="evidence" value="ECO:0007669"/>
    <property type="project" value="UniProtKB-KW"/>
</dbReference>
<evidence type="ECO:0000259" key="5">
    <source>
        <dbReference type="Pfam" id="PF02875"/>
    </source>
</evidence>
<feature type="modified residue" description="N6-carboxylysine" evidence="3">
    <location>
        <position position="232"/>
    </location>
</feature>
<keyword evidence="3 4" id="KW-0573">Peptidoglycan synthesis</keyword>
<feature type="binding site" evidence="3">
    <location>
        <begin position="163"/>
        <end position="164"/>
    </location>
    <ligand>
        <name>UDP-N-acetyl-alpha-D-muramoyl-L-alanyl-D-glutamate</name>
        <dbReference type="ChEBI" id="CHEBI:83900"/>
    </ligand>
</feature>
<dbReference type="RefSeq" id="WP_243134919.1">
    <property type="nucleotide sequence ID" value="NZ_CABJAT010000006.1"/>
</dbReference>
<comment type="subcellular location">
    <subcellularLocation>
        <location evidence="3 4">Cytoplasm</location>
    </subcellularLocation>
</comment>
<comment type="function">
    <text evidence="3">Catalyzes the addition of an amino acid to the nucleotide precursor UDP-N-acetylmuramoyl-L-alanyl-D-glutamate (UMAG) in the biosynthesis of bacterial cell-wall peptidoglycan.</text>
</comment>
<keyword evidence="3 4" id="KW-0961">Cell wall biogenesis/degradation</keyword>
<dbReference type="GO" id="GO:0051301">
    <property type="term" value="P:cell division"/>
    <property type="evidence" value="ECO:0007669"/>
    <property type="project" value="UniProtKB-KW"/>
</dbReference>
<keyword evidence="3" id="KW-0547">Nucleotide-binding</keyword>
<feature type="domain" description="Mur ligase central" evidence="6">
    <location>
        <begin position="114"/>
        <end position="320"/>
    </location>
</feature>
<dbReference type="InterPro" id="IPR013221">
    <property type="entry name" value="Mur_ligase_cen"/>
</dbReference>
<dbReference type="NCBIfam" id="TIGR01085">
    <property type="entry name" value="murE"/>
    <property type="match status" value="1"/>
</dbReference>